<dbReference type="GO" id="GO:0003677">
    <property type="term" value="F:DNA binding"/>
    <property type="evidence" value="ECO:0007669"/>
    <property type="project" value="InterPro"/>
</dbReference>
<proteinExistence type="predicted"/>
<gene>
    <name evidence="1" type="ORF">F0U83_05805</name>
</gene>
<dbReference type="OrthoDB" id="6446140at2"/>
<dbReference type="Gene3D" id="1.10.260.40">
    <property type="entry name" value="lambda repressor-like DNA-binding domains"/>
    <property type="match status" value="1"/>
</dbReference>
<keyword evidence="2" id="KW-1185">Reference proteome</keyword>
<dbReference type="Pfam" id="PF15943">
    <property type="entry name" value="YdaS_toxin"/>
    <property type="match status" value="1"/>
</dbReference>
<dbReference type="KEGG" id="ncu:F0U83_05805"/>
<dbReference type="RefSeq" id="WP_138988639.1">
    <property type="nucleotide sequence ID" value="NZ_CP043869.1"/>
</dbReference>
<dbReference type="InterPro" id="IPR031856">
    <property type="entry name" value="YdaS_toxin-like"/>
</dbReference>
<reference evidence="1 2" key="1">
    <citation type="journal article" date="2019" name="Biochem. Eng. J.">
        <title>Metabolic engineering of the marine bacteria Neptunomonas concharum for the production of acetoin and meso-2,3-butanediol from acetate.</title>
        <authorList>
            <person name="Li W."/>
            <person name="Pu N."/>
            <person name="Liu C.-X."/>
            <person name="Yuan Q.-P."/>
            <person name="Li Z.-J."/>
        </authorList>
    </citation>
    <scope>NUCLEOTIDE SEQUENCE [LARGE SCALE GENOMIC DNA]</scope>
    <source>
        <strain evidence="1 2">JCM17730</strain>
    </source>
</reference>
<evidence type="ECO:0000313" key="2">
    <source>
        <dbReference type="Proteomes" id="UP000324760"/>
    </source>
</evidence>
<dbReference type="InterPro" id="IPR010982">
    <property type="entry name" value="Lambda_DNA-bd_dom_sf"/>
</dbReference>
<dbReference type="AlphaFoldDB" id="A0A5P1R9D1"/>
<evidence type="ECO:0000313" key="1">
    <source>
        <dbReference type="EMBL" id="QEQ96259.1"/>
    </source>
</evidence>
<protein>
    <submittedName>
        <fullName evidence="1">Helix-turn-helix domain-containing protein</fullName>
    </submittedName>
</protein>
<dbReference type="EMBL" id="CP043869">
    <property type="protein sequence ID" value="QEQ96259.1"/>
    <property type="molecule type" value="Genomic_DNA"/>
</dbReference>
<accession>A0A5P1R9D1</accession>
<organism evidence="1 2">
    <name type="scientific">Neptunomonas concharum</name>
    <dbReference type="NCBI Taxonomy" id="1031538"/>
    <lineage>
        <taxon>Bacteria</taxon>
        <taxon>Pseudomonadati</taxon>
        <taxon>Pseudomonadota</taxon>
        <taxon>Gammaproteobacteria</taxon>
        <taxon>Oceanospirillales</taxon>
        <taxon>Oceanospirillaceae</taxon>
        <taxon>Neptunomonas</taxon>
    </lineage>
</organism>
<sequence length="88" mass="9679">MTELEALEVAISIAGGPTALSRKVTELATKEGTLPPGRGIKQQHITNWRHREKRCSAKYARFVAMAVNNKVTAHQLRPDLYPPDALSA</sequence>
<name>A0A5P1R9D1_9GAMM</name>
<dbReference type="Proteomes" id="UP000324760">
    <property type="component" value="Chromosome"/>
</dbReference>